<gene>
    <name evidence="1" type="ORF">N0V84_010887</name>
</gene>
<dbReference type="AlphaFoldDB" id="A0A9W8W3X1"/>
<name>A0A9W8W3X1_9HYPO</name>
<evidence type="ECO:0000313" key="2">
    <source>
        <dbReference type="Proteomes" id="UP001140502"/>
    </source>
</evidence>
<accession>A0A9W8W3X1</accession>
<comment type="caution">
    <text evidence="1">The sequence shown here is derived from an EMBL/GenBank/DDBJ whole genome shotgun (WGS) entry which is preliminary data.</text>
</comment>
<dbReference type="EMBL" id="JAPEUR010000369">
    <property type="protein sequence ID" value="KAJ4310616.1"/>
    <property type="molecule type" value="Genomic_DNA"/>
</dbReference>
<keyword evidence="2" id="KW-1185">Reference proteome</keyword>
<dbReference type="OrthoDB" id="10429248at2759"/>
<sequence>MTALYTTACRRRDGEWIEARVVVFTGNGKIGIAKMFADDLGLFVVARPGNRIKYMREGSNRLRCDYKTEVKIGHPGGNPRDERERPAEVWTPDSSGLLSWDIRIPSNLRDRYSITTDYANGPPVATINGPEDFYWLLEGRQHNDISNGEHCQLCLDLSMLDAIIYPP</sequence>
<dbReference type="Proteomes" id="UP001140502">
    <property type="component" value="Unassembled WGS sequence"/>
</dbReference>
<protein>
    <submittedName>
        <fullName evidence="1">Uncharacterized protein</fullName>
    </submittedName>
</protein>
<proteinExistence type="predicted"/>
<organism evidence="1 2">
    <name type="scientific">Fusarium piperis</name>
    <dbReference type="NCBI Taxonomy" id="1435070"/>
    <lineage>
        <taxon>Eukaryota</taxon>
        <taxon>Fungi</taxon>
        <taxon>Dikarya</taxon>
        <taxon>Ascomycota</taxon>
        <taxon>Pezizomycotina</taxon>
        <taxon>Sordariomycetes</taxon>
        <taxon>Hypocreomycetidae</taxon>
        <taxon>Hypocreales</taxon>
        <taxon>Nectriaceae</taxon>
        <taxon>Fusarium</taxon>
        <taxon>Fusarium solani species complex</taxon>
    </lineage>
</organism>
<evidence type="ECO:0000313" key="1">
    <source>
        <dbReference type="EMBL" id="KAJ4310616.1"/>
    </source>
</evidence>
<reference evidence="1" key="1">
    <citation type="submission" date="2022-10" db="EMBL/GenBank/DDBJ databases">
        <title>Tapping the CABI collections for fungal endophytes: first genome assemblies for Collariella, Neodidymelliopsis, Ascochyta clinopodiicola, Didymella pomorum, Didymosphaeria variabile, Neocosmospora piperis and Neocucurbitaria cava.</title>
        <authorList>
            <person name="Hill R."/>
        </authorList>
    </citation>
    <scope>NUCLEOTIDE SEQUENCE</scope>
    <source>
        <strain evidence="1">IMI 366586</strain>
    </source>
</reference>